<evidence type="ECO:0000313" key="4">
    <source>
        <dbReference type="Proteomes" id="UP000184041"/>
    </source>
</evidence>
<reference evidence="3 4" key="1">
    <citation type="submission" date="2016-11" db="EMBL/GenBank/DDBJ databases">
        <authorList>
            <person name="Jaros S."/>
            <person name="Januszkiewicz K."/>
            <person name="Wedrychowicz H."/>
        </authorList>
    </citation>
    <scope>NUCLEOTIDE SEQUENCE [LARGE SCALE GENOMIC DNA]</scope>
    <source>
        <strain evidence="3 4">DSM 21986</strain>
    </source>
</reference>
<dbReference type="InterPro" id="IPR012338">
    <property type="entry name" value="Beta-lactam/transpept-like"/>
</dbReference>
<dbReference type="STRING" id="1194090.SAMN05443144_11555"/>
<dbReference type="InterPro" id="IPR001466">
    <property type="entry name" value="Beta-lactam-related"/>
</dbReference>
<evidence type="ECO:0000313" key="3">
    <source>
        <dbReference type="EMBL" id="SHF91871.1"/>
    </source>
</evidence>
<dbReference type="PROSITE" id="PS51257">
    <property type="entry name" value="PROKAR_LIPOPROTEIN"/>
    <property type="match status" value="1"/>
</dbReference>
<gene>
    <name evidence="3" type="ORF">SAMN05443144_11555</name>
</gene>
<name>A0A1M5FL30_9BACT</name>
<feature type="signal peptide" evidence="1">
    <location>
        <begin position="1"/>
        <end position="26"/>
    </location>
</feature>
<dbReference type="PANTHER" id="PTHR46825">
    <property type="entry name" value="D-ALANYL-D-ALANINE-CARBOXYPEPTIDASE/ENDOPEPTIDASE AMPH"/>
    <property type="match status" value="1"/>
</dbReference>
<proteinExistence type="predicted"/>
<dbReference type="PANTHER" id="PTHR46825:SF9">
    <property type="entry name" value="BETA-LACTAMASE-RELATED DOMAIN-CONTAINING PROTEIN"/>
    <property type="match status" value="1"/>
</dbReference>
<dbReference type="OrthoDB" id="1357763at2"/>
<feature type="chain" id="PRO_5013087233" evidence="1">
    <location>
        <begin position="27"/>
        <end position="115"/>
    </location>
</feature>
<protein>
    <submittedName>
        <fullName evidence="3">Beta-lactamase</fullName>
    </submittedName>
</protein>
<feature type="domain" description="Beta-lactamase-related" evidence="2">
    <location>
        <begin position="40"/>
        <end position="101"/>
    </location>
</feature>
<dbReference type="InterPro" id="IPR050491">
    <property type="entry name" value="AmpC-like"/>
</dbReference>
<dbReference type="AlphaFoldDB" id="A0A1M5FL30"/>
<dbReference type="EMBL" id="FQUS01000015">
    <property type="protein sequence ID" value="SHF91871.1"/>
    <property type="molecule type" value="Genomic_DNA"/>
</dbReference>
<dbReference type="SUPFAM" id="SSF56601">
    <property type="entry name" value="beta-lactamase/transpeptidase-like"/>
    <property type="match status" value="1"/>
</dbReference>
<keyword evidence="4" id="KW-1185">Reference proteome</keyword>
<sequence length="115" mass="13025">MVLRIFLSLSLILVAVSCHYTLSAQAQSKQMDRKLSHLTDFYKQKAAERKVVGSSLAIIRNGDPIYHSHYGLADRDKEKAITKGSIFHWASVTKTFTGIAMCSKRIRLKRCSRPK</sequence>
<accession>A0A1M5FL30</accession>
<dbReference type="Proteomes" id="UP000184041">
    <property type="component" value="Unassembled WGS sequence"/>
</dbReference>
<dbReference type="Gene3D" id="3.40.710.10">
    <property type="entry name" value="DD-peptidase/beta-lactamase superfamily"/>
    <property type="match status" value="1"/>
</dbReference>
<evidence type="ECO:0000259" key="2">
    <source>
        <dbReference type="Pfam" id="PF00144"/>
    </source>
</evidence>
<organism evidence="3 4">
    <name type="scientific">Fodinibius roseus</name>
    <dbReference type="NCBI Taxonomy" id="1194090"/>
    <lineage>
        <taxon>Bacteria</taxon>
        <taxon>Pseudomonadati</taxon>
        <taxon>Balneolota</taxon>
        <taxon>Balneolia</taxon>
        <taxon>Balneolales</taxon>
        <taxon>Balneolaceae</taxon>
        <taxon>Fodinibius</taxon>
    </lineage>
</organism>
<dbReference type="Pfam" id="PF00144">
    <property type="entry name" value="Beta-lactamase"/>
    <property type="match status" value="1"/>
</dbReference>
<evidence type="ECO:0000256" key="1">
    <source>
        <dbReference type="SAM" id="SignalP"/>
    </source>
</evidence>
<keyword evidence="1" id="KW-0732">Signal</keyword>